<keyword evidence="5" id="KW-0378">Hydrolase</keyword>
<evidence type="ECO:0000259" key="9">
    <source>
        <dbReference type="PROSITE" id="PS50172"/>
    </source>
</evidence>
<dbReference type="PANTHER" id="PTHR30231">
    <property type="entry name" value="DNA POLYMERASE III SUBUNIT EPSILON"/>
    <property type="match status" value="1"/>
</dbReference>
<dbReference type="Proteomes" id="UP000004069">
    <property type="component" value="Unassembled WGS sequence"/>
</dbReference>
<dbReference type="EMBL" id="ADNY01000031">
    <property type="protein sequence ID" value="EFG55490.1"/>
    <property type="molecule type" value="Genomic_DNA"/>
</dbReference>
<keyword evidence="2 10" id="KW-0548">Nucleotidyltransferase</keyword>
<dbReference type="SMART" id="SM00479">
    <property type="entry name" value="EXOIII"/>
    <property type="match status" value="1"/>
</dbReference>
<organism evidence="10 11">
    <name type="scientific">Lactobacillus amylolyticus DSM 11664</name>
    <dbReference type="NCBI Taxonomy" id="585524"/>
    <lineage>
        <taxon>Bacteria</taxon>
        <taxon>Bacillati</taxon>
        <taxon>Bacillota</taxon>
        <taxon>Bacilli</taxon>
        <taxon>Lactobacillales</taxon>
        <taxon>Lactobacillaceae</taxon>
        <taxon>Lactobacillus</taxon>
    </lineage>
</organism>
<dbReference type="InterPro" id="IPR036397">
    <property type="entry name" value="RNaseH_sf"/>
</dbReference>
<evidence type="ECO:0000256" key="6">
    <source>
        <dbReference type="ARBA" id="ARBA00022839"/>
    </source>
</evidence>
<dbReference type="Pfam" id="PF00929">
    <property type="entry name" value="RNase_T"/>
    <property type="match status" value="1"/>
</dbReference>
<dbReference type="GO" id="GO:0003676">
    <property type="term" value="F:nucleic acid binding"/>
    <property type="evidence" value="ECO:0007669"/>
    <property type="project" value="InterPro"/>
</dbReference>
<keyword evidence="1 10" id="KW-0808">Transferase</keyword>
<dbReference type="InterPro" id="IPR036420">
    <property type="entry name" value="BRCT_dom_sf"/>
</dbReference>
<dbReference type="FunFam" id="3.30.420.10:FF:000045">
    <property type="entry name" value="3'-5' exonuclease DinG"/>
    <property type="match status" value="1"/>
</dbReference>
<evidence type="ECO:0000256" key="7">
    <source>
        <dbReference type="ARBA" id="ARBA00022932"/>
    </source>
</evidence>
<dbReference type="RefSeq" id="WP_006352037.1">
    <property type="nucleotide sequence ID" value="NZ_ADNY01000031.1"/>
</dbReference>
<keyword evidence="6 10" id="KW-0269">Exonuclease</keyword>
<name>D4YTM4_9LACO</name>
<keyword evidence="3" id="KW-0235">DNA replication</keyword>
<evidence type="ECO:0000256" key="3">
    <source>
        <dbReference type="ARBA" id="ARBA00022705"/>
    </source>
</evidence>
<dbReference type="SUPFAM" id="SSF52113">
    <property type="entry name" value="BRCT domain"/>
    <property type="match status" value="1"/>
</dbReference>
<dbReference type="CDD" id="cd06127">
    <property type="entry name" value="DEDDh"/>
    <property type="match status" value="1"/>
</dbReference>
<dbReference type="InterPro" id="IPR001357">
    <property type="entry name" value="BRCT_dom"/>
</dbReference>
<gene>
    <name evidence="10" type="ORF">HMPREF0493_0885</name>
</gene>
<dbReference type="AlphaFoldDB" id="D4YTM4"/>
<dbReference type="SUPFAM" id="SSF53098">
    <property type="entry name" value="Ribonuclease H-like"/>
    <property type="match status" value="1"/>
</dbReference>
<dbReference type="InterPro" id="IPR013520">
    <property type="entry name" value="Ribonucl_H"/>
</dbReference>
<protein>
    <recommendedName>
        <fullName evidence="8">DNA polymerase III polC-type</fullName>
    </recommendedName>
</protein>
<keyword evidence="4" id="KW-0540">Nuclease</keyword>
<dbReference type="STRING" id="83683.B1745_06050"/>
<dbReference type="InterPro" id="IPR012337">
    <property type="entry name" value="RNaseH-like_sf"/>
</dbReference>
<proteinExistence type="predicted"/>
<comment type="caution">
    <text evidence="10">The sequence shown here is derived from an EMBL/GenBank/DDBJ whole genome shotgun (WGS) entry which is preliminary data.</text>
</comment>
<dbReference type="GO" id="GO:0003887">
    <property type="term" value="F:DNA-directed DNA polymerase activity"/>
    <property type="evidence" value="ECO:0007669"/>
    <property type="project" value="UniProtKB-KW"/>
</dbReference>
<reference evidence="10 11" key="1">
    <citation type="submission" date="2010-04" db="EMBL/GenBank/DDBJ databases">
        <authorList>
            <person name="Muzny D."/>
            <person name="Qin X."/>
            <person name="Deng J."/>
            <person name="Jiang H."/>
            <person name="Liu Y."/>
            <person name="Qu J."/>
            <person name="Song X.-Z."/>
            <person name="Zhang L."/>
            <person name="Thornton R."/>
            <person name="Coyle M."/>
            <person name="Francisco L."/>
            <person name="Jackson L."/>
            <person name="Javaid M."/>
            <person name="Korchina V."/>
            <person name="Kovar C."/>
            <person name="Mata R."/>
            <person name="Mathew T."/>
            <person name="Ngo R."/>
            <person name="Nguyen L."/>
            <person name="Nguyen N."/>
            <person name="Okwuonu G."/>
            <person name="Ongeri F."/>
            <person name="Pham C."/>
            <person name="Simmons D."/>
            <person name="Wilczek-Boney K."/>
            <person name="Hale W."/>
            <person name="Jakkamsetti A."/>
            <person name="Pham P."/>
            <person name="Ruth R."/>
            <person name="San Lucas F."/>
            <person name="Warren J."/>
            <person name="Zhang J."/>
            <person name="Zhao Z."/>
            <person name="Zhou C."/>
            <person name="Zhu D."/>
            <person name="Lee S."/>
            <person name="Bess C."/>
            <person name="Blankenburg K."/>
            <person name="Forbes L."/>
            <person name="Fu Q."/>
            <person name="Gubbala S."/>
            <person name="Hirani K."/>
            <person name="Jayaseelan J.C."/>
            <person name="Lara F."/>
            <person name="Munidasa M."/>
            <person name="Palculict T."/>
            <person name="Patil S."/>
            <person name="Pu L.-L."/>
            <person name="Saada N."/>
            <person name="Tang L."/>
            <person name="Weissenberger G."/>
            <person name="Zhu Y."/>
            <person name="Hemphill L."/>
            <person name="Shang Y."/>
            <person name="Youmans B."/>
            <person name="Ayvaz T."/>
            <person name="Ross M."/>
            <person name="Santibanez J."/>
            <person name="Aqrawi P."/>
            <person name="Gross S."/>
            <person name="Joshi V."/>
            <person name="Fowler G."/>
            <person name="Nazareth L."/>
            <person name="Reid J."/>
            <person name="Worley K."/>
            <person name="Petrosino J."/>
            <person name="Highlander S."/>
            <person name="Gibbs R."/>
        </authorList>
    </citation>
    <scope>NUCLEOTIDE SEQUENCE [LARGE SCALE GENOMIC DNA]</scope>
    <source>
        <strain evidence="10 11">DSM 11664</strain>
    </source>
</reference>
<accession>D4YTM4</accession>
<dbReference type="eggNOG" id="COG2176">
    <property type="taxonomic scope" value="Bacteria"/>
</dbReference>
<evidence type="ECO:0000256" key="5">
    <source>
        <dbReference type="ARBA" id="ARBA00022801"/>
    </source>
</evidence>
<dbReference type="PANTHER" id="PTHR30231:SF4">
    <property type="entry name" value="PROTEIN NEN2"/>
    <property type="match status" value="1"/>
</dbReference>
<evidence type="ECO:0000313" key="11">
    <source>
        <dbReference type="Proteomes" id="UP000004069"/>
    </source>
</evidence>
<dbReference type="PROSITE" id="PS50172">
    <property type="entry name" value="BRCT"/>
    <property type="match status" value="1"/>
</dbReference>
<dbReference type="Gene3D" id="3.40.50.10190">
    <property type="entry name" value="BRCT domain"/>
    <property type="match status" value="1"/>
</dbReference>
<keyword evidence="7" id="KW-0239">DNA-directed DNA polymerase</keyword>
<evidence type="ECO:0000313" key="10">
    <source>
        <dbReference type="EMBL" id="EFG55490.1"/>
    </source>
</evidence>
<dbReference type="GO" id="GO:0006260">
    <property type="term" value="P:DNA replication"/>
    <property type="evidence" value="ECO:0007669"/>
    <property type="project" value="UniProtKB-KW"/>
</dbReference>
<sequence length="318" mass="36503">MSIEVKNGVLHIPGAEDKLRQKGMETPAFLQDYTLLDIETTGLSPYRDRVIELGAIKVRNGEIVDEYSHLVAYDKSNCVPAFITKLNGITEEKIINEGIPVAEAIHDFRQFIGDDVIIGYNVNFDLNFIYDLAKKYHLPELNNNYVDVLRLARAYYPKERHNRLIDCMQRAGIAQVEQHRGLDDSIDTKKVYDDFHAHFTPNLLVQAQKKIKNFSLTDEKLSPWQIGFRNPVNNKKIVLTDHLKMNLEDANKMIDNLGGQAQGRLAMETNYLILGDHDFFSRDNNDLNKAQELNHEGADIKHLSESFFLNMLDNWARS</sequence>
<dbReference type="PATRIC" id="fig|585524.9.peg.444"/>
<evidence type="ECO:0000256" key="1">
    <source>
        <dbReference type="ARBA" id="ARBA00022679"/>
    </source>
</evidence>
<dbReference type="Gene3D" id="3.30.420.10">
    <property type="entry name" value="Ribonuclease H-like superfamily/Ribonuclease H"/>
    <property type="match status" value="1"/>
</dbReference>
<evidence type="ECO:0000256" key="2">
    <source>
        <dbReference type="ARBA" id="ARBA00022695"/>
    </source>
</evidence>
<dbReference type="GO" id="GO:0008408">
    <property type="term" value="F:3'-5' exonuclease activity"/>
    <property type="evidence" value="ECO:0007669"/>
    <property type="project" value="TreeGrafter"/>
</dbReference>
<dbReference type="GO" id="GO:0005829">
    <property type="term" value="C:cytosol"/>
    <property type="evidence" value="ECO:0007669"/>
    <property type="project" value="TreeGrafter"/>
</dbReference>
<dbReference type="OrthoDB" id="9776650at2"/>
<dbReference type="CDD" id="cd17748">
    <property type="entry name" value="BRCT_DNA_ligase_like"/>
    <property type="match status" value="1"/>
</dbReference>
<evidence type="ECO:0000256" key="8">
    <source>
        <dbReference type="ARBA" id="ARBA00070925"/>
    </source>
</evidence>
<feature type="domain" description="BRCT" evidence="9">
    <location>
        <begin position="227"/>
        <end position="318"/>
    </location>
</feature>
<keyword evidence="11" id="KW-1185">Reference proteome</keyword>
<evidence type="ECO:0000256" key="4">
    <source>
        <dbReference type="ARBA" id="ARBA00022722"/>
    </source>
</evidence>